<organism evidence="11 12">
    <name type="scientific">Thalassovita aquimarina</name>
    <dbReference type="NCBI Taxonomy" id="2785917"/>
    <lineage>
        <taxon>Bacteria</taxon>
        <taxon>Pseudomonadati</taxon>
        <taxon>Pseudomonadota</taxon>
        <taxon>Alphaproteobacteria</taxon>
        <taxon>Rhodobacterales</taxon>
        <taxon>Roseobacteraceae</taxon>
        <taxon>Thalassovita</taxon>
    </lineage>
</organism>
<feature type="transmembrane region" description="Helical" evidence="9">
    <location>
        <begin position="50"/>
        <end position="67"/>
    </location>
</feature>
<evidence type="ECO:0000256" key="2">
    <source>
        <dbReference type="ARBA" id="ARBA00022448"/>
    </source>
</evidence>
<proteinExistence type="inferred from homology"/>
<feature type="transmembrane region" description="Helical" evidence="9">
    <location>
        <begin position="12"/>
        <end position="30"/>
    </location>
</feature>
<comment type="subunit">
    <text evidence="9">The complex comprises the extracytoplasmic solute receptor protein and the two transmembrane proteins.</text>
</comment>
<evidence type="ECO:0000256" key="3">
    <source>
        <dbReference type="ARBA" id="ARBA00022475"/>
    </source>
</evidence>
<comment type="caution">
    <text evidence="11">The sequence shown here is derived from an EMBL/GenBank/DDBJ whole genome shotgun (WGS) entry which is preliminary data.</text>
</comment>
<keyword evidence="5 9" id="KW-0812">Transmembrane</keyword>
<evidence type="ECO:0000256" key="8">
    <source>
        <dbReference type="ARBA" id="ARBA00038436"/>
    </source>
</evidence>
<evidence type="ECO:0000256" key="4">
    <source>
        <dbReference type="ARBA" id="ARBA00022519"/>
    </source>
</evidence>
<comment type="similarity">
    <text evidence="8 9">Belongs to the TRAP transporter small permease family.</text>
</comment>
<evidence type="ECO:0000256" key="1">
    <source>
        <dbReference type="ARBA" id="ARBA00004429"/>
    </source>
</evidence>
<evidence type="ECO:0000256" key="6">
    <source>
        <dbReference type="ARBA" id="ARBA00022989"/>
    </source>
</evidence>
<dbReference type="InterPro" id="IPR055348">
    <property type="entry name" value="DctQ"/>
</dbReference>
<keyword evidence="2 9" id="KW-0813">Transport</keyword>
<evidence type="ECO:0000259" key="10">
    <source>
        <dbReference type="Pfam" id="PF04290"/>
    </source>
</evidence>
<evidence type="ECO:0000256" key="7">
    <source>
        <dbReference type="ARBA" id="ARBA00023136"/>
    </source>
</evidence>
<feature type="transmembrane region" description="Helical" evidence="9">
    <location>
        <begin position="87"/>
        <end position="110"/>
    </location>
</feature>
<feature type="domain" description="Tripartite ATP-independent periplasmic transporters DctQ component" evidence="10">
    <location>
        <begin position="20"/>
        <end position="152"/>
    </location>
</feature>
<dbReference type="EMBL" id="JADMKU010000008">
    <property type="protein sequence ID" value="MBR9651534.1"/>
    <property type="molecule type" value="Genomic_DNA"/>
</dbReference>
<dbReference type="RefSeq" id="WP_212701055.1">
    <property type="nucleotide sequence ID" value="NZ_JADMKU010000008.1"/>
</dbReference>
<dbReference type="InterPro" id="IPR007387">
    <property type="entry name" value="TRAP_DctQ"/>
</dbReference>
<feature type="transmembrane region" description="Helical" evidence="9">
    <location>
        <begin position="130"/>
        <end position="153"/>
    </location>
</feature>
<keyword evidence="6 9" id="KW-1133">Transmembrane helix</keyword>
<evidence type="ECO:0000313" key="11">
    <source>
        <dbReference type="EMBL" id="MBR9651534.1"/>
    </source>
</evidence>
<keyword evidence="12" id="KW-1185">Reference proteome</keyword>
<comment type="function">
    <text evidence="9">Part of the tripartite ATP-independent periplasmic (TRAP) transport system.</text>
</comment>
<protein>
    <recommendedName>
        <fullName evidence="9">TRAP transporter small permease protein</fullName>
    </recommendedName>
</protein>
<dbReference type="PANTHER" id="PTHR35011">
    <property type="entry name" value="2,3-DIKETO-L-GULONATE TRAP TRANSPORTER SMALL PERMEASE PROTEIN YIAM"/>
    <property type="match status" value="1"/>
</dbReference>
<dbReference type="PANTHER" id="PTHR35011:SF10">
    <property type="entry name" value="TRAP TRANSPORTER SMALL PERMEASE PROTEIN"/>
    <property type="match status" value="1"/>
</dbReference>
<keyword evidence="3" id="KW-1003">Cell membrane</keyword>
<accession>A0ABS5HRC9</accession>
<keyword evidence="7 9" id="KW-0472">Membrane</keyword>
<keyword evidence="4 9" id="KW-0997">Cell inner membrane</keyword>
<name>A0ABS5HRC9_9RHOB</name>
<reference evidence="11 12" key="1">
    <citation type="journal article" date="2021" name="Arch. Microbiol.">
        <title>Thalassobius aquimarinus sp. nov., isolated from the Sea of Japan seashore.</title>
        <authorList>
            <person name="Kurilenko V.V."/>
            <person name="Romanenko L.A."/>
            <person name="Chernysheva N.Y."/>
            <person name="Velansky P.V."/>
            <person name="Tekutyeva L.A."/>
            <person name="Isaeva M.P."/>
            <person name="Mikhailov V.V."/>
        </authorList>
    </citation>
    <scope>NUCLEOTIDE SEQUENCE [LARGE SCALE GENOMIC DNA]</scope>
    <source>
        <strain evidence="11 12">KMM 8518</strain>
    </source>
</reference>
<sequence length="167" mass="18717">MLQILRIAERASLVVIFLTMAALFFFNVVAREIGGSFASQFAWIEEAVRLLNTLLVFLGLGLALERGRHMGIDTLRDRLPEGLRIPLLKLIDAAGFAFSMYLVWLGYTLFEFVLRTGQRSPTLDVPMGYVYLAPVIGFCLLGLRFALSFFGVIDRFGKPEAEDAEAY</sequence>
<comment type="subcellular location">
    <subcellularLocation>
        <location evidence="1 9">Cell inner membrane</location>
        <topology evidence="1 9">Multi-pass membrane protein</topology>
    </subcellularLocation>
</comment>
<evidence type="ECO:0000313" key="12">
    <source>
        <dbReference type="Proteomes" id="UP001195941"/>
    </source>
</evidence>
<evidence type="ECO:0000256" key="5">
    <source>
        <dbReference type="ARBA" id="ARBA00022692"/>
    </source>
</evidence>
<dbReference type="Proteomes" id="UP001195941">
    <property type="component" value="Unassembled WGS sequence"/>
</dbReference>
<gene>
    <name evidence="11" type="ORF">IT775_10405</name>
</gene>
<evidence type="ECO:0000256" key="9">
    <source>
        <dbReference type="RuleBase" id="RU369079"/>
    </source>
</evidence>
<dbReference type="Pfam" id="PF04290">
    <property type="entry name" value="DctQ"/>
    <property type="match status" value="1"/>
</dbReference>